<evidence type="ECO:0000256" key="7">
    <source>
        <dbReference type="ARBA" id="ARBA00023135"/>
    </source>
</evidence>
<evidence type="ECO:0000256" key="5">
    <source>
        <dbReference type="ARBA" id="ARBA00022490"/>
    </source>
</evidence>
<dbReference type="PANTHER" id="PTHR14094:SF9">
    <property type="entry name" value="SIGNAL RECOGNITION PARTICLE SUBUNIT SRP72"/>
    <property type="match status" value="1"/>
</dbReference>
<proteinExistence type="inferred from homology"/>
<evidence type="ECO:0000259" key="11">
    <source>
        <dbReference type="Pfam" id="PF08492"/>
    </source>
</evidence>
<dbReference type="PIRSF" id="PIRSF038922">
    <property type="entry name" value="SRP72"/>
    <property type="match status" value="1"/>
</dbReference>
<dbReference type="Proteomes" id="UP001059893">
    <property type="component" value="Unassembled WGS sequence"/>
</dbReference>
<organism evidence="12 13">
    <name type="scientific">Pyricularia grisea</name>
    <name type="common">Crabgrass-specific blast fungus</name>
    <name type="synonym">Magnaporthe grisea</name>
    <dbReference type="NCBI Taxonomy" id="148305"/>
    <lineage>
        <taxon>Eukaryota</taxon>
        <taxon>Fungi</taxon>
        <taxon>Dikarya</taxon>
        <taxon>Ascomycota</taxon>
        <taxon>Pezizomycotina</taxon>
        <taxon>Sordariomycetes</taxon>
        <taxon>Sordariomycetidae</taxon>
        <taxon>Magnaporthales</taxon>
        <taxon>Pyriculariaceae</taxon>
        <taxon>Pyricularia</taxon>
    </lineage>
</organism>
<feature type="region of interest" description="Disordered" evidence="10">
    <location>
        <begin position="566"/>
        <end position="671"/>
    </location>
</feature>
<dbReference type="Pfam" id="PF08492">
    <property type="entry name" value="SRP72"/>
    <property type="match status" value="1"/>
</dbReference>
<comment type="subcellular location">
    <subcellularLocation>
        <location evidence="2 9">Cytoplasm</location>
    </subcellularLocation>
    <subcellularLocation>
        <location evidence="1">Endoplasmic reticulum</location>
    </subcellularLocation>
</comment>
<dbReference type="InterPro" id="IPR031545">
    <property type="entry name" value="SRP72_TPR-like"/>
</dbReference>
<evidence type="ECO:0000256" key="8">
    <source>
        <dbReference type="ARBA" id="ARBA00023274"/>
    </source>
</evidence>
<keyword evidence="8 9" id="KW-0687">Ribonucleoprotein</keyword>
<keyword evidence="7 9" id="KW-0733">Signal recognition particle</keyword>
<dbReference type="Gene3D" id="1.25.40.10">
    <property type="entry name" value="Tetratricopeptide repeat domain"/>
    <property type="match status" value="1"/>
</dbReference>
<evidence type="ECO:0000256" key="2">
    <source>
        <dbReference type="ARBA" id="ARBA00004496"/>
    </source>
</evidence>
<evidence type="ECO:0000313" key="12">
    <source>
        <dbReference type="EMBL" id="KAI6291104.1"/>
    </source>
</evidence>
<keyword evidence="5 9" id="KW-0963">Cytoplasm</keyword>
<dbReference type="InterPro" id="IPR011990">
    <property type="entry name" value="TPR-like_helical_dom_sf"/>
</dbReference>
<evidence type="ECO:0000313" key="13">
    <source>
        <dbReference type="Proteomes" id="UP001059893"/>
    </source>
</evidence>
<dbReference type="Pfam" id="PF17004">
    <property type="entry name" value="SRP_TPR_like"/>
    <property type="match status" value="1"/>
</dbReference>
<feature type="compositionally biased region" description="Basic and acidic residues" evidence="10">
    <location>
        <begin position="591"/>
        <end position="614"/>
    </location>
</feature>
<dbReference type="PANTHER" id="PTHR14094">
    <property type="entry name" value="SIGNAL RECOGNITION PARTICLE 72"/>
    <property type="match status" value="1"/>
</dbReference>
<keyword evidence="13" id="KW-1185">Reference proteome</keyword>
<comment type="similarity">
    <text evidence="3 9">Belongs to the SRP72 family.</text>
</comment>
<gene>
    <name evidence="12" type="ORF">MCOR33_010850</name>
</gene>
<dbReference type="InterPro" id="IPR026270">
    <property type="entry name" value="SRP72"/>
</dbReference>
<evidence type="ECO:0000256" key="6">
    <source>
        <dbReference type="ARBA" id="ARBA00022824"/>
    </source>
</evidence>
<dbReference type="InterPro" id="IPR013699">
    <property type="entry name" value="Signal_recog_part_SRP72_RNA-bd"/>
</dbReference>
<evidence type="ECO:0000256" key="3">
    <source>
        <dbReference type="ARBA" id="ARBA00007676"/>
    </source>
</evidence>
<feature type="domain" description="Signal recognition particle SRP72 subunit RNA-binding" evidence="11">
    <location>
        <begin position="575"/>
        <end position="617"/>
    </location>
</feature>
<sequence length="671" mass="72755">MADPAVSALNSLLRGTEIDDHDEVLRLANAAIRSSSSPSSPEFRTAQQAKVVALVKLDRYDDALRTIADGGDRLATDCALENAYSLYKTGQLDAAAQVCTNFNTGHSSSMRGARHVAAQVAYRAEKFAEAARSYQELLETVAREGQPGEEGELRINMLAAAAQLEWAGNGHQVAESERQTSRRDMETFETAFNAACGCMARGDYGKAEVLLKRSRALCEASEELSEEEKQAELIPILVQASYVLTRLGKNDAAIECQSSISISDISDESAKFVAQNNSLVLNHGENPYMTARKAETLSIPTGNSKPFECQASILRRNKQVIELQCQKFRGVRSRTAFALKRESPDAPSISPAATNLGVLHAAAVSHLQTGKEALKSILPLLESRPDDIGLLLTIIQLYIQTANPQPGLALLEALFRRLESATSQDHSDVRFAPGLVALAVALYRLQGRRAAIRAELARAATYWQHQTTREAGSATSLLRHAGMELLHSQHEEDLATAGDAFALLCKQQRDRLAEAGLVASFATSDRSRTQPYLDNLTPVDKLTEGVDISALIDAGVAVLTPTPVAGKKRSADGLAATQEPAKKQRRSRAKLPKDYDPDKQPDPERWLPLRDRSTYRPKGKKGKKRVADSTQGGMVKEEGEMLELVGGAGAVKVEKVPQGGAGNKKKKKGKK</sequence>
<keyword evidence="6" id="KW-0256">Endoplasmic reticulum</keyword>
<evidence type="ECO:0000256" key="9">
    <source>
        <dbReference type="PIRNR" id="PIRNR038922"/>
    </source>
</evidence>
<reference evidence="12" key="1">
    <citation type="submission" date="2021-01" db="EMBL/GenBank/DDBJ databases">
        <title>Deciphering the adaptive evolutionary patterns associated with biogeogrpahic diversity in the finger millet blast pathogen Magnaporthe oryzae in Eastern Africa.</title>
        <authorList>
            <person name="Onyema G."/>
            <person name="Shittu T.A."/>
            <person name="Dodsworth S."/>
            <person name="Devilliers S."/>
            <person name="Muthumeenakshi S."/>
            <person name="Sreenivasaprasad S."/>
        </authorList>
    </citation>
    <scope>NUCLEOTIDE SEQUENCE</scope>
    <source>
        <strain evidence="12">D15/s37</strain>
    </source>
</reference>
<accession>A0ABQ8N4G5</accession>
<evidence type="ECO:0000256" key="4">
    <source>
        <dbReference type="ARBA" id="ARBA00018350"/>
    </source>
</evidence>
<dbReference type="SUPFAM" id="SSF48452">
    <property type="entry name" value="TPR-like"/>
    <property type="match status" value="1"/>
</dbReference>
<evidence type="ECO:0000256" key="1">
    <source>
        <dbReference type="ARBA" id="ARBA00004240"/>
    </source>
</evidence>
<comment type="caution">
    <text evidence="12">The sequence shown here is derived from an EMBL/GenBank/DDBJ whole genome shotgun (WGS) entry which is preliminary data.</text>
</comment>
<dbReference type="EMBL" id="JABSND010000394">
    <property type="protein sequence ID" value="KAI6291104.1"/>
    <property type="molecule type" value="Genomic_DNA"/>
</dbReference>
<protein>
    <recommendedName>
        <fullName evidence="4 9">Signal recognition particle subunit SRP72</fullName>
    </recommendedName>
</protein>
<evidence type="ECO:0000256" key="10">
    <source>
        <dbReference type="SAM" id="MobiDB-lite"/>
    </source>
</evidence>
<feature type="compositionally biased region" description="Basic residues" evidence="10">
    <location>
        <begin position="615"/>
        <end position="624"/>
    </location>
</feature>
<name>A0ABQ8N4G5_PYRGI</name>
<comment type="function">
    <text evidence="9">Component of the signal recognition particle (SRP) complex, a ribonucleoprotein complex that mediates the cotranslational targeting of secretory and membrane proteins to the endoplasmic reticulum (ER).</text>
</comment>